<dbReference type="KEGG" id="cprv:CYPRO_0181"/>
<feature type="chain" id="PRO_5016856155" evidence="1">
    <location>
        <begin position="23"/>
        <end position="123"/>
    </location>
</feature>
<dbReference type="EMBL" id="CP027806">
    <property type="protein sequence ID" value="AXI99468.1"/>
    <property type="molecule type" value="Genomic_DNA"/>
</dbReference>
<proteinExistence type="predicted"/>
<organism evidence="2 3">
    <name type="scientific">Cyclonatronum proteinivorum</name>
    <dbReference type="NCBI Taxonomy" id="1457365"/>
    <lineage>
        <taxon>Bacteria</taxon>
        <taxon>Pseudomonadati</taxon>
        <taxon>Balneolota</taxon>
        <taxon>Balneolia</taxon>
        <taxon>Balneolales</taxon>
        <taxon>Cyclonatronaceae</taxon>
        <taxon>Cyclonatronum</taxon>
    </lineage>
</organism>
<evidence type="ECO:0000313" key="3">
    <source>
        <dbReference type="Proteomes" id="UP000254808"/>
    </source>
</evidence>
<accession>A0A345UG67</accession>
<evidence type="ECO:0000256" key="1">
    <source>
        <dbReference type="SAM" id="SignalP"/>
    </source>
</evidence>
<keyword evidence="3" id="KW-1185">Reference proteome</keyword>
<reference evidence="2 3" key="1">
    <citation type="submission" date="2018-03" db="EMBL/GenBank/DDBJ databases">
        <title>Phenotypic and genomic properties of Cyclonatronum proteinivorum gen. nov., sp. nov., a haloalkaliphilic bacteroidete from soda lakes possessing Na+-translocating rhodopsin.</title>
        <authorList>
            <person name="Toshchakov S.V."/>
            <person name="Korzhenkov A."/>
            <person name="Samarov N.I."/>
            <person name="Kublanov I.V."/>
            <person name="Muntyan M.S."/>
            <person name="Sorokin D.Y."/>
        </authorList>
    </citation>
    <scope>NUCLEOTIDE SEQUENCE [LARGE SCALE GENOMIC DNA]</scope>
    <source>
        <strain evidence="2 3">Omega</strain>
    </source>
</reference>
<feature type="signal peptide" evidence="1">
    <location>
        <begin position="1"/>
        <end position="22"/>
    </location>
</feature>
<keyword evidence="1" id="KW-0732">Signal</keyword>
<name>A0A345UG67_9BACT</name>
<dbReference type="Proteomes" id="UP000254808">
    <property type="component" value="Chromosome"/>
</dbReference>
<sequence length="123" mass="12987">MQKTIILLLVYAGVTAAFNKNADAYAGITSPGYSVEVLSTDEADKPAPKRKVCLFWGLIGSCGFQAEASFNVESGSVSDVPEVQSGVAQTEAPNSRSILWGAVQWSVRSADSGENEARKSADN</sequence>
<evidence type="ECO:0000313" key="2">
    <source>
        <dbReference type="EMBL" id="AXI99468.1"/>
    </source>
</evidence>
<dbReference type="AlphaFoldDB" id="A0A345UG67"/>
<protein>
    <submittedName>
        <fullName evidence="2">Uncharacterized protein</fullName>
    </submittedName>
</protein>
<gene>
    <name evidence="2" type="ORF">CYPRO_0181</name>
</gene>
<dbReference type="RefSeq" id="WP_114982710.1">
    <property type="nucleotide sequence ID" value="NZ_CP027806.1"/>
</dbReference>